<dbReference type="AlphaFoldDB" id="A0A5B7IKF8"/>
<feature type="compositionally biased region" description="Pro residues" evidence="1">
    <location>
        <begin position="25"/>
        <end position="38"/>
    </location>
</feature>
<accession>A0A5B7IKF8</accession>
<dbReference type="Proteomes" id="UP000324222">
    <property type="component" value="Unassembled WGS sequence"/>
</dbReference>
<feature type="region of interest" description="Disordered" evidence="1">
    <location>
        <begin position="1"/>
        <end position="72"/>
    </location>
</feature>
<evidence type="ECO:0000313" key="3">
    <source>
        <dbReference type="Proteomes" id="UP000324222"/>
    </source>
</evidence>
<organism evidence="2 3">
    <name type="scientific">Portunus trituberculatus</name>
    <name type="common">Swimming crab</name>
    <name type="synonym">Neptunus trituberculatus</name>
    <dbReference type="NCBI Taxonomy" id="210409"/>
    <lineage>
        <taxon>Eukaryota</taxon>
        <taxon>Metazoa</taxon>
        <taxon>Ecdysozoa</taxon>
        <taxon>Arthropoda</taxon>
        <taxon>Crustacea</taxon>
        <taxon>Multicrustacea</taxon>
        <taxon>Malacostraca</taxon>
        <taxon>Eumalacostraca</taxon>
        <taxon>Eucarida</taxon>
        <taxon>Decapoda</taxon>
        <taxon>Pleocyemata</taxon>
        <taxon>Brachyura</taxon>
        <taxon>Eubrachyura</taxon>
        <taxon>Portunoidea</taxon>
        <taxon>Portunidae</taxon>
        <taxon>Portuninae</taxon>
        <taxon>Portunus</taxon>
    </lineage>
</organism>
<protein>
    <submittedName>
        <fullName evidence="2">Uncharacterized protein</fullName>
    </submittedName>
</protein>
<reference evidence="2 3" key="1">
    <citation type="submission" date="2019-05" db="EMBL/GenBank/DDBJ databases">
        <title>Another draft genome of Portunus trituberculatus and its Hox gene families provides insights of decapod evolution.</title>
        <authorList>
            <person name="Jeong J.-H."/>
            <person name="Song I."/>
            <person name="Kim S."/>
            <person name="Choi T."/>
            <person name="Kim D."/>
            <person name="Ryu S."/>
            <person name="Kim W."/>
        </authorList>
    </citation>
    <scope>NUCLEOTIDE SEQUENCE [LARGE SCALE GENOMIC DNA]</scope>
    <source>
        <tissue evidence="2">Muscle</tissue>
    </source>
</reference>
<proteinExistence type="predicted"/>
<evidence type="ECO:0000313" key="2">
    <source>
        <dbReference type="EMBL" id="MPC85030.1"/>
    </source>
</evidence>
<comment type="caution">
    <text evidence="2">The sequence shown here is derived from an EMBL/GenBank/DDBJ whole genome shotgun (WGS) entry which is preliminary data.</text>
</comment>
<name>A0A5B7IKF8_PORTR</name>
<keyword evidence="3" id="KW-1185">Reference proteome</keyword>
<evidence type="ECO:0000256" key="1">
    <source>
        <dbReference type="SAM" id="MobiDB-lite"/>
    </source>
</evidence>
<sequence length="72" mass="8107">MHLFTNNHQSRPKELDSPLAGRNTAPPPNHLPARPPQHCPRLSPTTTAEPRRRTPSTSKPIHIFLRSTNLKS</sequence>
<gene>
    <name evidence="2" type="ORF">E2C01_079788</name>
</gene>
<dbReference type="EMBL" id="VSRR010067108">
    <property type="protein sequence ID" value="MPC85030.1"/>
    <property type="molecule type" value="Genomic_DNA"/>
</dbReference>